<evidence type="ECO:0000313" key="2">
    <source>
        <dbReference type="Proteomes" id="UP001253848"/>
    </source>
</evidence>
<gene>
    <name evidence="1" type="ORF">RM541_13095</name>
</gene>
<sequence length="141" mass="15749">MKKLFGIAIMLVSIVSCEYLFQLENDEILKDKIVTGLSSQSGKVDLAKITDFEWDSLIILGPYSQIEKIEEELNLNLSNIRQNGIQHSDSYDLIVFLKDKKSVNIVELGRAMSPGGNGRTVISKEKSTFLKGNDGTVRLLK</sequence>
<protein>
    <recommendedName>
        <fullName evidence="3">Lipoprotein</fullName>
    </recommendedName>
</protein>
<proteinExistence type="predicted"/>
<organism evidence="1 2">
    <name type="scientific">Autumnicola psychrophila</name>
    <dbReference type="NCBI Taxonomy" id="3075592"/>
    <lineage>
        <taxon>Bacteria</taxon>
        <taxon>Pseudomonadati</taxon>
        <taxon>Bacteroidota</taxon>
        <taxon>Flavobacteriia</taxon>
        <taxon>Flavobacteriales</taxon>
        <taxon>Flavobacteriaceae</taxon>
        <taxon>Autumnicola</taxon>
    </lineage>
</organism>
<evidence type="ECO:0008006" key="3">
    <source>
        <dbReference type="Google" id="ProtNLM"/>
    </source>
</evidence>
<evidence type="ECO:0000313" key="1">
    <source>
        <dbReference type="EMBL" id="MDT0687303.1"/>
    </source>
</evidence>
<dbReference type="PROSITE" id="PS51257">
    <property type="entry name" value="PROKAR_LIPOPROTEIN"/>
    <property type="match status" value="1"/>
</dbReference>
<dbReference type="RefSeq" id="WP_311500595.1">
    <property type="nucleotide sequence ID" value="NZ_JAVRHN010000010.1"/>
</dbReference>
<comment type="caution">
    <text evidence="1">The sequence shown here is derived from an EMBL/GenBank/DDBJ whole genome shotgun (WGS) entry which is preliminary data.</text>
</comment>
<accession>A0ABU3DUB1</accession>
<keyword evidence="2" id="KW-1185">Reference proteome</keyword>
<dbReference type="Proteomes" id="UP001253848">
    <property type="component" value="Unassembled WGS sequence"/>
</dbReference>
<name>A0ABU3DUB1_9FLAO</name>
<reference evidence="1 2" key="1">
    <citation type="submission" date="2023-09" db="EMBL/GenBank/DDBJ databases">
        <authorList>
            <person name="Rey-Velasco X."/>
        </authorList>
    </citation>
    <scope>NUCLEOTIDE SEQUENCE [LARGE SCALE GENOMIC DNA]</scope>
    <source>
        <strain evidence="1 2">F225</strain>
    </source>
</reference>
<dbReference type="EMBL" id="JAVRHN010000010">
    <property type="protein sequence ID" value="MDT0687303.1"/>
    <property type="molecule type" value="Genomic_DNA"/>
</dbReference>